<dbReference type="PANTHER" id="PTHR31157">
    <property type="entry name" value="SCP DOMAIN-CONTAINING PROTEIN"/>
    <property type="match status" value="1"/>
</dbReference>
<dbReference type="PANTHER" id="PTHR31157:SF26">
    <property type="entry name" value="SCP-LIKE EXTRACELLULAR PROTEIN"/>
    <property type="match status" value="1"/>
</dbReference>
<name>A0A917VYA7_9BACL</name>
<dbReference type="InterPro" id="IPR035940">
    <property type="entry name" value="CAP_sf"/>
</dbReference>
<dbReference type="AlphaFoldDB" id="A0A917VYA7"/>
<reference evidence="3" key="2">
    <citation type="submission" date="2020-09" db="EMBL/GenBank/DDBJ databases">
        <authorList>
            <person name="Sun Q."/>
            <person name="Ohkuma M."/>
        </authorList>
    </citation>
    <scope>NUCLEOTIDE SEQUENCE</scope>
    <source>
        <strain evidence="3">JCM 15325</strain>
    </source>
</reference>
<evidence type="ECO:0000259" key="2">
    <source>
        <dbReference type="Pfam" id="PF14504"/>
    </source>
</evidence>
<reference evidence="3" key="1">
    <citation type="journal article" date="2014" name="Int. J. Syst. Evol. Microbiol.">
        <title>Complete genome sequence of Corynebacterium casei LMG S-19264T (=DSM 44701T), isolated from a smear-ripened cheese.</title>
        <authorList>
            <consortium name="US DOE Joint Genome Institute (JGI-PGF)"/>
            <person name="Walter F."/>
            <person name="Albersmeier A."/>
            <person name="Kalinowski J."/>
            <person name="Ruckert C."/>
        </authorList>
    </citation>
    <scope>NUCLEOTIDE SEQUENCE</scope>
    <source>
        <strain evidence="3">JCM 15325</strain>
    </source>
</reference>
<accession>A0A917VYA7</accession>
<sequence length="354" mass="40228">MMIRKINLIIFSIAVIVFAGTFLISLVSDSSAGQNIQINNHKVPAVVPQMHSSSKIPKNGIHTFMGKSQSDILKVLGKPERIDDTKYGYQWLIYGTGSESYLQIGIDKATHQVTTIYALGKKLMTPPFVIEGRYKKIYDNVPVSKTVSLTYKGTKIDFDLSEEDMMIRPLIKFGSDWVQLNYDHVTNSLVGVRYMSSDVLVRQHPYSMIYLGSLPAEPALSDSEWKAVNQAEDQEIFDISNLLRLRFKEQPLKWSDAAYQAAYQHSEEMKQKNYFSHDSKWSGDLKTRLEKENILFQIAGENIAARYPDAIAVTLGWLNSIDHRKNLLNGSFTELGVGSYQNYYTQDFVQPMNP</sequence>
<dbReference type="InterPro" id="IPR014044">
    <property type="entry name" value="CAP_dom"/>
</dbReference>
<dbReference type="SUPFAM" id="SSF55797">
    <property type="entry name" value="PR-1-like"/>
    <property type="match status" value="1"/>
</dbReference>
<proteinExistence type="predicted"/>
<dbReference type="Proteomes" id="UP000654670">
    <property type="component" value="Unassembled WGS sequence"/>
</dbReference>
<feature type="domain" description="SCP" evidence="1">
    <location>
        <begin position="241"/>
        <end position="350"/>
    </location>
</feature>
<evidence type="ECO:0000259" key="1">
    <source>
        <dbReference type="Pfam" id="PF00188"/>
    </source>
</evidence>
<comment type="caution">
    <text evidence="3">The sequence shown here is derived from an EMBL/GenBank/DDBJ whole genome shotgun (WGS) entry which is preliminary data.</text>
</comment>
<feature type="domain" description="CAP-associated" evidence="2">
    <location>
        <begin position="65"/>
        <end position="206"/>
    </location>
</feature>
<protein>
    <submittedName>
        <fullName evidence="3">Membrane protein</fullName>
    </submittedName>
</protein>
<dbReference type="Gene3D" id="3.40.33.10">
    <property type="entry name" value="CAP"/>
    <property type="match status" value="1"/>
</dbReference>
<evidence type="ECO:0000313" key="4">
    <source>
        <dbReference type="Proteomes" id="UP000654670"/>
    </source>
</evidence>
<dbReference type="CDD" id="cd05379">
    <property type="entry name" value="CAP_bacterial"/>
    <property type="match status" value="1"/>
</dbReference>
<gene>
    <name evidence="3" type="ORF">GCM10007968_06240</name>
</gene>
<dbReference type="Pfam" id="PF00188">
    <property type="entry name" value="CAP"/>
    <property type="match status" value="1"/>
</dbReference>
<dbReference type="InterPro" id="IPR029410">
    <property type="entry name" value="CAP_assoc"/>
</dbReference>
<organism evidence="3 4">
    <name type="scientific">Sporolactobacillus putidus</name>
    <dbReference type="NCBI Taxonomy" id="492735"/>
    <lineage>
        <taxon>Bacteria</taxon>
        <taxon>Bacillati</taxon>
        <taxon>Bacillota</taxon>
        <taxon>Bacilli</taxon>
        <taxon>Bacillales</taxon>
        <taxon>Sporolactobacillaceae</taxon>
        <taxon>Sporolactobacillus</taxon>
    </lineage>
</organism>
<dbReference type="Pfam" id="PF14504">
    <property type="entry name" value="CAP_assoc_N"/>
    <property type="match status" value="1"/>
</dbReference>
<keyword evidence="4" id="KW-1185">Reference proteome</keyword>
<dbReference type="EMBL" id="BMOK01000002">
    <property type="protein sequence ID" value="GGL44939.1"/>
    <property type="molecule type" value="Genomic_DNA"/>
</dbReference>
<evidence type="ECO:0000313" key="3">
    <source>
        <dbReference type="EMBL" id="GGL44939.1"/>
    </source>
</evidence>